<proteinExistence type="predicted"/>
<sequence>DCSNFKAGNLLRSQNQQKKLDVTGVFGASCRHEIPLMFLNMTHGERCVNFILFF</sequence>
<keyword evidence="2" id="KW-1185">Reference proteome</keyword>
<dbReference type="Pfam" id="PF18758">
    <property type="entry name" value="KDZ"/>
    <property type="match status" value="1"/>
</dbReference>
<name>A0ABV0NYA3_9TELE</name>
<comment type="caution">
    <text evidence="1">The sequence shown here is derived from an EMBL/GenBank/DDBJ whole genome shotgun (WGS) entry which is preliminary data.</text>
</comment>
<evidence type="ECO:0000313" key="1">
    <source>
        <dbReference type="EMBL" id="MEQ2176447.1"/>
    </source>
</evidence>
<protein>
    <submittedName>
        <fullName evidence="1">Uncharacterized protein</fullName>
    </submittedName>
</protein>
<accession>A0ABV0NYA3</accession>
<reference evidence="1 2" key="1">
    <citation type="submission" date="2021-06" db="EMBL/GenBank/DDBJ databases">
        <authorList>
            <person name="Palmer J.M."/>
        </authorList>
    </citation>
    <scope>NUCLEOTIDE SEQUENCE [LARGE SCALE GENOMIC DNA]</scope>
    <source>
        <strain evidence="1 2">GA_2019</strain>
        <tissue evidence="1">Muscle</tissue>
    </source>
</reference>
<organism evidence="1 2">
    <name type="scientific">Goodea atripinnis</name>
    <dbReference type="NCBI Taxonomy" id="208336"/>
    <lineage>
        <taxon>Eukaryota</taxon>
        <taxon>Metazoa</taxon>
        <taxon>Chordata</taxon>
        <taxon>Craniata</taxon>
        <taxon>Vertebrata</taxon>
        <taxon>Euteleostomi</taxon>
        <taxon>Actinopterygii</taxon>
        <taxon>Neopterygii</taxon>
        <taxon>Teleostei</taxon>
        <taxon>Neoteleostei</taxon>
        <taxon>Acanthomorphata</taxon>
        <taxon>Ovalentaria</taxon>
        <taxon>Atherinomorphae</taxon>
        <taxon>Cyprinodontiformes</taxon>
        <taxon>Goodeidae</taxon>
        <taxon>Goodea</taxon>
    </lineage>
</organism>
<dbReference type="EMBL" id="JAHRIO010053784">
    <property type="protein sequence ID" value="MEQ2176447.1"/>
    <property type="molecule type" value="Genomic_DNA"/>
</dbReference>
<evidence type="ECO:0000313" key="2">
    <source>
        <dbReference type="Proteomes" id="UP001476798"/>
    </source>
</evidence>
<dbReference type="InterPro" id="IPR040521">
    <property type="entry name" value="KDZ"/>
</dbReference>
<feature type="non-terminal residue" evidence="1">
    <location>
        <position position="1"/>
    </location>
</feature>
<gene>
    <name evidence="1" type="ORF">GOODEAATRI_028080</name>
</gene>
<dbReference type="Proteomes" id="UP001476798">
    <property type="component" value="Unassembled WGS sequence"/>
</dbReference>